<feature type="transmembrane region" description="Helical" evidence="10">
    <location>
        <begin position="61"/>
        <end position="80"/>
    </location>
</feature>
<dbReference type="GO" id="GO:0005524">
    <property type="term" value="F:ATP binding"/>
    <property type="evidence" value="ECO:0007669"/>
    <property type="project" value="UniProtKB-KW"/>
</dbReference>
<feature type="transmembrane region" description="Helical" evidence="10">
    <location>
        <begin position="20"/>
        <end position="41"/>
    </location>
</feature>
<dbReference type="EC" id="2.7.13.3" evidence="2"/>
<keyword evidence="6 13" id="KW-0418">Kinase</keyword>
<dbReference type="GO" id="GO:0000155">
    <property type="term" value="F:phosphorelay sensor kinase activity"/>
    <property type="evidence" value="ECO:0007669"/>
    <property type="project" value="InterPro"/>
</dbReference>
<dbReference type="PANTHER" id="PTHR24421:SF10">
    <property type="entry name" value="NITRATE_NITRITE SENSOR PROTEIN NARQ"/>
    <property type="match status" value="1"/>
</dbReference>
<keyword evidence="10" id="KW-0812">Transmembrane</keyword>
<dbReference type="GO" id="GO:0016020">
    <property type="term" value="C:membrane"/>
    <property type="evidence" value="ECO:0007669"/>
    <property type="project" value="InterPro"/>
</dbReference>
<dbReference type="PANTHER" id="PTHR24421">
    <property type="entry name" value="NITRATE/NITRITE SENSOR PROTEIN NARX-RELATED"/>
    <property type="match status" value="1"/>
</dbReference>
<keyword evidence="3" id="KW-0597">Phosphoprotein</keyword>
<comment type="catalytic activity">
    <reaction evidence="1">
        <text>ATP + protein L-histidine = ADP + protein N-phospho-L-histidine.</text>
        <dbReference type="EC" id="2.7.13.3"/>
    </reaction>
</comment>
<dbReference type="EMBL" id="JACHYA010000003">
    <property type="protein sequence ID" value="MBB3171367.1"/>
    <property type="molecule type" value="Genomic_DNA"/>
</dbReference>
<evidence type="ECO:0000256" key="2">
    <source>
        <dbReference type="ARBA" id="ARBA00012438"/>
    </source>
</evidence>
<evidence type="ECO:0000313" key="14">
    <source>
        <dbReference type="Proteomes" id="UP000530850"/>
    </source>
</evidence>
<evidence type="ECO:0000256" key="1">
    <source>
        <dbReference type="ARBA" id="ARBA00000085"/>
    </source>
</evidence>
<dbReference type="Gene3D" id="1.20.5.1930">
    <property type="match status" value="1"/>
</dbReference>
<evidence type="ECO:0000256" key="3">
    <source>
        <dbReference type="ARBA" id="ARBA00022553"/>
    </source>
</evidence>
<evidence type="ECO:0000259" key="12">
    <source>
        <dbReference type="Pfam" id="PF07730"/>
    </source>
</evidence>
<accession>A0A7W5D1V9</accession>
<reference evidence="13 14" key="1">
    <citation type="submission" date="2020-08" db="EMBL/GenBank/DDBJ databases">
        <title>Sequencing the genomes of 1000 actinobacteria strains.</title>
        <authorList>
            <person name="Klenk H.-P."/>
        </authorList>
    </citation>
    <scope>NUCLEOTIDE SEQUENCE [LARGE SCALE GENOMIC DNA]</scope>
    <source>
        <strain evidence="13 14">DSM 22242</strain>
    </source>
</reference>
<evidence type="ECO:0000256" key="4">
    <source>
        <dbReference type="ARBA" id="ARBA00022679"/>
    </source>
</evidence>
<dbReference type="GO" id="GO:0046983">
    <property type="term" value="F:protein dimerization activity"/>
    <property type="evidence" value="ECO:0007669"/>
    <property type="project" value="InterPro"/>
</dbReference>
<evidence type="ECO:0000256" key="9">
    <source>
        <dbReference type="SAM" id="Coils"/>
    </source>
</evidence>
<feature type="transmembrane region" description="Helical" evidence="10">
    <location>
        <begin position="107"/>
        <end position="124"/>
    </location>
</feature>
<keyword evidence="10" id="KW-0472">Membrane</keyword>
<evidence type="ECO:0000256" key="5">
    <source>
        <dbReference type="ARBA" id="ARBA00022741"/>
    </source>
</evidence>
<protein>
    <recommendedName>
        <fullName evidence="2">histidine kinase</fullName>
        <ecNumber evidence="2">2.7.13.3</ecNumber>
    </recommendedName>
</protein>
<keyword evidence="5" id="KW-0547">Nucleotide-binding</keyword>
<evidence type="ECO:0000259" key="11">
    <source>
        <dbReference type="Pfam" id="PF02518"/>
    </source>
</evidence>
<keyword evidence="4" id="KW-0808">Transferase</keyword>
<evidence type="ECO:0000256" key="6">
    <source>
        <dbReference type="ARBA" id="ARBA00022777"/>
    </source>
</evidence>
<dbReference type="Proteomes" id="UP000530850">
    <property type="component" value="Unassembled WGS sequence"/>
</dbReference>
<name>A0A7W5D1V9_9ACTN</name>
<keyword evidence="10" id="KW-1133">Transmembrane helix</keyword>
<dbReference type="CDD" id="cd16917">
    <property type="entry name" value="HATPase_UhpB-NarQ-NarX-like"/>
    <property type="match status" value="1"/>
</dbReference>
<dbReference type="Gene3D" id="3.30.565.10">
    <property type="entry name" value="Histidine kinase-like ATPase, C-terminal domain"/>
    <property type="match status" value="1"/>
</dbReference>
<dbReference type="Pfam" id="PF02518">
    <property type="entry name" value="HATPase_c"/>
    <property type="match status" value="1"/>
</dbReference>
<sequence length="428" mass="45414">MRYDGAMEDALFPHTKMTALDWLADAGVALAAFAFGCLQLYLAVNLLIPDEAMRRFLGIEALVPTANAIAAVAVTTLPLVLRRRLPWPCLVFVLAAWAFGQTASQDISLSIVGPLVALFTVAYCRTRPEAIAAACLAALFVLIVPTAMRPSYLVHLTLIQNLALLAAAALAGQALQLNRAYAAEAEQRALAAERNRETEAQRRVEEERVRIAREVHDITAHSLSAVSIQAAVAERLVKTDPAAAEAAIREVRATAKDALGEMRAMVGVLRSGNDGPETAPTAGSDRLGDLLAYLEGAGIQATLDDTRYQRGQVPAFIDVALFGIAREACTNIVRHARATRASITLACQQAAGQQQAVLVVQDNGSVPKQLKIETSGHGLKGMEERVRLLHGTLQTGISKGGGFVVKATVPLESAASPAPSAEPAPQEV</sequence>
<feature type="transmembrane region" description="Helical" evidence="10">
    <location>
        <begin position="131"/>
        <end position="148"/>
    </location>
</feature>
<comment type="caution">
    <text evidence="13">The sequence shown here is derived from an EMBL/GenBank/DDBJ whole genome shotgun (WGS) entry which is preliminary data.</text>
</comment>
<organism evidence="13 14">
    <name type="scientific">Parvibacter caecicola</name>
    <dbReference type="NCBI Taxonomy" id="747645"/>
    <lineage>
        <taxon>Bacteria</taxon>
        <taxon>Bacillati</taxon>
        <taxon>Actinomycetota</taxon>
        <taxon>Coriobacteriia</taxon>
        <taxon>Coriobacteriales</taxon>
        <taxon>Coriobacteriaceae</taxon>
        <taxon>Parvibacter</taxon>
    </lineage>
</organism>
<evidence type="ECO:0000256" key="7">
    <source>
        <dbReference type="ARBA" id="ARBA00022840"/>
    </source>
</evidence>
<gene>
    <name evidence="13" type="ORF">FHR31_001185</name>
</gene>
<dbReference type="InterPro" id="IPR003594">
    <property type="entry name" value="HATPase_dom"/>
</dbReference>
<dbReference type="Pfam" id="PF07730">
    <property type="entry name" value="HisKA_3"/>
    <property type="match status" value="1"/>
</dbReference>
<dbReference type="AlphaFoldDB" id="A0A7W5D1V9"/>
<dbReference type="InterPro" id="IPR036890">
    <property type="entry name" value="HATPase_C_sf"/>
</dbReference>
<dbReference type="RefSeq" id="WP_257431878.1">
    <property type="nucleotide sequence ID" value="NZ_JANJZF010000001.1"/>
</dbReference>
<keyword evidence="9" id="KW-0175">Coiled coil</keyword>
<dbReference type="InterPro" id="IPR011712">
    <property type="entry name" value="Sig_transdc_His_kin_sub3_dim/P"/>
</dbReference>
<keyword evidence="7" id="KW-0067">ATP-binding</keyword>
<feature type="domain" description="Signal transduction histidine kinase subgroup 3 dimerisation and phosphoacceptor" evidence="12">
    <location>
        <begin position="207"/>
        <end position="272"/>
    </location>
</feature>
<proteinExistence type="predicted"/>
<evidence type="ECO:0000256" key="10">
    <source>
        <dbReference type="SAM" id="Phobius"/>
    </source>
</evidence>
<evidence type="ECO:0000313" key="13">
    <source>
        <dbReference type="EMBL" id="MBB3171367.1"/>
    </source>
</evidence>
<dbReference type="SUPFAM" id="SSF55874">
    <property type="entry name" value="ATPase domain of HSP90 chaperone/DNA topoisomerase II/histidine kinase"/>
    <property type="match status" value="1"/>
</dbReference>
<evidence type="ECO:0000256" key="8">
    <source>
        <dbReference type="ARBA" id="ARBA00023012"/>
    </source>
</evidence>
<feature type="domain" description="Histidine kinase/HSP90-like ATPase" evidence="11">
    <location>
        <begin position="321"/>
        <end position="412"/>
    </location>
</feature>
<dbReference type="InterPro" id="IPR050482">
    <property type="entry name" value="Sensor_HK_TwoCompSys"/>
</dbReference>
<keyword evidence="8" id="KW-0902">Two-component regulatory system</keyword>
<feature type="coiled-coil region" evidence="9">
    <location>
        <begin position="182"/>
        <end position="210"/>
    </location>
</feature>